<evidence type="ECO:0000313" key="3">
    <source>
        <dbReference type="Proteomes" id="UP000234271"/>
    </source>
</evidence>
<dbReference type="Pfam" id="PF01571">
    <property type="entry name" value="GCV_T"/>
    <property type="match status" value="1"/>
</dbReference>
<dbReference type="InterPro" id="IPR006222">
    <property type="entry name" value="GCVT_N"/>
</dbReference>
<accession>A0A2N9YBZ6</accession>
<dbReference type="SUPFAM" id="SSF101790">
    <property type="entry name" value="Aminomethyltransferase beta-barrel domain"/>
    <property type="match status" value="1"/>
</dbReference>
<gene>
    <name evidence="2" type="ORF">BLE401_04400</name>
</gene>
<dbReference type="RefSeq" id="WP_062148053.1">
    <property type="nucleotide sequence ID" value="NZ_CP012373.2"/>
</dbReference>
<sequence length="350" mass="38557">MEQWTQFLQQAGAHIEARTVLDFGQAAVEQQAVLQSDCILDLSTLGLLQVTGNDAEKFLQGQFTNDVRQVNGQRSQRSAWCNAKGRVLYTFQLIKRDNTYLILLPHEVLDAVQKRLKMFVLRSDVQFTDVSDQLPPIGVVGKNSQQLLANALGFSVPEETNASITQEQTTIVRIAGQIPRYIVISDLTTQSQTWQALQKHAKPVGTHAWQLLDILAGIPQIATVLSDEFIPQMLNYQAIGGINFKKGCYAGQEIVARMQYLATLKQRLYLVKIANSSTTPQAGDNLYGTADTQSIGKLVNIQAHPEGGYVGLAVLNIEQADSNPVYLQQTNGTVLDLLELPYDPTATMAA</sequence>
<reference evidence="3" key="1">
    <citation type="submission" date="2016-12" db="EMBL/GenBank/DDBJ databases">
        <title>Complete Genome Sequence of Beggiatoa leptomitiformis D-401.</title>
        <authorList>
            <person name="Fomenkov A."/>
            <person name="Vincze T."/>
            <person name="Grabovich M."/>
            <person name="Anton B.P."/>
            <person name="Dubinina G."/>
            <person name="Orlova M."/>
            <person name="Belousova E."/>
            <person name="Roberts R.J."/>
        </authorList>
    </citation>
    <scope>NUCLEOTIDE SEQUENCE [LARGE SCALE GENOMIC DNA]</scope>
    <source>
        <strain evidence="3">D-401</strain>
    </source>
</reference>
<evidence type="ECO:0000313" key="2">
    <source>
        <dbReference type="EMBL" id="AUI68015.1"/>
    </source>
</evidence>
<dbReference type="InterPro" id="IPR017703">
    <property type="entry name" value="YgfZ/GCV_T_CS"/>
</dbReference>
<feature type="domain" description="GCVT N-terminal" evidence="1">
    <location>
        <begin position="25"/>
        <end position="172"/>
    </location>
</feature>
<dbReference type="NCBIfam" id="TIGR03317">
    <property type="entry name" value="ygfZ_signature"/>
    <property type="match status" value="1"/>
</dbReference>
<dbReference type="InterPro" id="IPR029043">
    <property type="entry name" value="GcvT/YgfZ_C"/>
</dbReference>
<organism evidence="2 3">
    <name type="scientific">Beggiatoa leptomitoformis</name>
    <dbReference type="NCBI Taxonomy" id="288004"/>
    <lineage>
        <taxon>Bacteria</taxon>
        <taxon>Pseudomonadati</taxon>
        <taxon>Pseudomonadota</taxon>
        <taxon>Gammaproteobacteria</taxon>
        <taxon>Thiotrichales</taxon>
        <taxon>Thiotrichaceae</taxon>
        <taxon>Beggiatoa</taxon>
    </lineage>
</organism>
<dbReference type="PANTHER" id="PTHR22602">
    <property type="entry name" value="TRANSFERASE CAF17, MITOCHONDRIAL-RELATED"/>
    <property type="match status" value="1"/>
</dbReference>
<keyword evidence="3" id="KW-1185">Reference proteome</keyword>
<name>A0A2N9YBZ6_9GAMM</name>
<dbReference type="Proteomes" id="UP000234271">
    <property type="component" value="Chromosome"/>
</dbReference>
<dbReference type="PIRSF" id="PIRSF006487">
    <property type="entry name" value="GcvT"/>
    <property type="match status" value="1"/>
</dbReference>
<dbReference type="GO" id="GO:0016226">
    <property type="term" value="P:iron-sulfur cluster assembly"/>
    <property type="evidence" value="ECO:0007669"/>
    <property type="project" value="TreeGrafter"/>
</dbReference>
<dbReference type="STRING" id="288004.AL038_01635"/>
<dbReference type="KEGG" id="blep:AL038_01635"/>
<dbReference type="EMBL" id="CP018889">
    <property type="protein sequence ID" value="AUI68015.1"/>
    <property type="molecule type" value="Genomic_DNA"/>
</dbReference>
<dbReference type="SUPFAM" id="SSF103025">
    <property type="entry name" value="Folate-binding domain"/>
    <property type="match status" value="1"/>
</dbReference>
<evidence type="ECO:0000259" key="1">
    <source>
        <dbReference type="Pfam" id="PF01571"/>
    </source>
</evidence>
<dbReference type="Gene3D" id="2.40.30.160">
    <property type="match status" value="1"/>
</dbReference>
<proteinExistence type="predicted"/>
<dbReference type="InterPro" id="IPR045179">
    <property type="entry name" value="YgfZ/GcvT"/>
</dbReference>
<dbReference type="Gene3D" id="3.30.70.1630">
    <property type="match status" value="1"/>
</dbReference>
<protein>
    <submittedName>
        <fullName evidence="2">Folate-binding protein</fullName>
    </submittedName>
</protein>
<dbReference type="AlphaFoldDB" id="A0A2N9YBZ6"/>
<dbReference type="OrthoDB" id="9796287at2"/>
<dbReference type="Gene3D" id="3.30.70.1400">
    <property type="entry name" value="Aminomethyltransferase beta-barrel domains"/>
    <property type="match status" value="1"/>
</dbReference>
<dbReference type="PANTHER" id="PTHR22602:SF0">
    <property type="entry name" value="TRANSFERASE CAF17, MITOCHONDRIAL-RELATED"/>
    <property type="match status" value="1"/>
</dbReference>